<comment type="similarity">
    <text evidence="1">Belongs to the PrpF family.</text>
</comment>
<dbReference type="GO" id="GO:0016853">
    <property type="term" value="F:isomerase activity"/>
    <property type="evidence" value="ECO:0007669"/>
    <property type="project" value="UniProtKB-KW"/>
</dbReference>
<dbReference type="Pfam" id="PF04303">
    <property type="entry name" value="PrpF"/>
    <property type="match status" value="1"/>
</dbReference>
<dbReference type="InterPro" id="IPR047687">
    <property type="entry name" value="OMA_tautomer-like"/>
</dbReference>
<proteinExistence type="inferred from homology"/>
<dbReference type="RefSeq" id="WP_062225783.1">
    <property type="nucleotide sequence ID" value="NZ_BBWR01000002.1"/>
</dbReference>
<evidence type="ECO:0000313" key="3">
    <source>
        <dbReference type="EMBL" id="BAT28665.1"/>
    </source>
</evidence>
<name>A0A0N7KY41_9HYPH</name>
<keyword evidence="2" id="KW-0413">Isomerase</keyword>
<dbReference type="InterPro" id="IPR007400">
    <property type="entry name" value="PrpF-like"/>
</dbReference>
<accession>A0A0N7KY41</accession>
<evidence type="ECO:0000256" key="1">
    <source>
        <dbReference type="ARBA" id="ARBA00007673"/>
    </source>
</evidence>
<dbReference type="Gene3D" id="3.10.310.10">
    <property type="entry name" value="Diaminopimelate Epimerase, Chain A, domain 1"/>
    <property type="match status" value="2"/>
</dbReference>
<dbReference type="AlphaFoldDB" id="A0A0N7KY41"/>
<reference evidence="3" key="1">
    <citation type="journal article" date="2015" name="Proc. Natl. Acad. Sci. U.S.A.">
        <title>Bacterial clade with the ribosomal RNA operon on a small plasmid rather than the chromosome.</title>
        <authorList>
            <person name="Anda M."/>
            <person name="Ohtsubo Y."/>
            <person name="Okubo T."/>
            <person name="Sugawara M."/>
            <person name="Nagata Y."/>
            <person name="Tsuda M."/>
            <person name="Minamisawa K."/>
            <person name="Mitsui H."/>
        </authorList>
    </citation>
    <scope>NUCLEOTIDE SEQUENCE</scope>
    <source>
        <strain evidence="3">JCM 14755</strain>
    </source>
</reference>
<dbReference type="PANTHER" id="PTHR43709:SF3">
    <property type="entry name" value="ISOMERASE YBHH-RELATED"/>
    <property type="match status" value="1"/>
</dbReference>
<evidence type="ECO:0000256" key="2">
    <source>
        <dbReference type="ARBA" id="ARBA00023235"/>
    </source>
</evidence>
<dbReference type="PANTHER" id="PTHR43709">
    <property type="entry name" value="ACONITATE ISOMERASE-RELATED"/>
    <property type="match status" value="1"/>
</dbReference>
<sequence length="367" mass="38613">MATSTAHIATRIPAVLMRGGTSRGPFILERDLPADALLRDKALLEIMGSPDPLQINGIGGGDPLTSKVAIIAPSERPGIDVEYLFAQVSVTQPVVDTNPNCGNMLSAVGPFAIEAGLVRPGDVETTVRIYNRNTGTSVDAVVQTPGGTVTYDGGAEIDGVPGSAAPIKLTFLDATGSKTGQLFPTGERREIIDDIVVSLVDYAMPMMLVAAADLGLAGDERPEELDLQRDLFQRLEAMRREAGRRMGLGDVSNMVVPKIGLLSGPRRADGTITSRYLVPHRTHRAHAVTGALCVAVAARSIGTVAHDVARPDDGSGTILIEHPSGKISIDLVMGEDGTVRRASLIRTARRIFEGNVILSSDAQTGAA</sequence>
<organism evidence="3">
    <name type="scientific">Aureimonas frigidaquae</name>
    <dbReference type="NCBI Taxonomy" id="424757"/>
    <lineage>
        <taxon>Bacteria</taxon>
        <taxon>Pseudomonadati</taxon>
        <taxon>Pseudomonadota</taxon>
        <taxon>Alphaproteobacteria</taxon>
        <taxon>Hyphomicrobiales</taxon>
        <taxon>Aurantimonadaceae</taxon>
        <taxon>Aureimonas</taxon>
    </lineage>
</organism>
<dbReference type="EMBL" id="LC066377">
    <property type="protein sequence ID" value="BAT28665.1"/>
    <property type="molecule type" value="Genomic_DNA"/>
</dbReference>
<dbReference type="SUPFAM" id="SSF54506">
    <property type="entry name" value="Diaminopimelate epimerase-like"/>
    <property type="match status" value="2"/>
</dbReference>
<dbReference type="NCBIfam" id="NF033377">
    <property type="entry name" value="OMA_tautomer"/>
    <property type="match status" value="1"/>
</dbReference>
<protein>
    <submittedName>
        <fullName evidence="3">Possible FldA protein</fullName>
    </submittedName>
</protein>